<gene>
    <name evidence="3" type="ORF">S01H4_53693</name>
</gene>
<comment type="caution">
    <text evidence="3">The sequence shown here is derived from an EMBL/GenBank/DDBJ whole genome shotgun (WGS) entry which is preliminary data.</text>
</comment>
<keyword evidence="1" id="KW-0808">Transferase</keyword>
<dbReference type="InterPro" id="IPR020841">
    <property type="entry name" value="PKS_Beta-ketoAc_synthase_dom"/>
</dbReference>
<evidence type="ECO:0000313" key="3">
    <source>
        <dbReference type="EMBL" id="GAH07666.1"/>
    </source>
</evidence>
<dbReference type="AlphaFoldDB" id="X1CH74"/>
<dbReference type="PANTHER" id="PTHR11712">
    <property type="entry name" value="POLYKETIDE SYNTHASE-RELATED"/>
    <property type="match status" value="1"/>
</dbReference>
<name>X1CH74_9ZZZZ</name>
<dbReference type="InterPro" id="IPR000794">
    <property type="entry name" value="Beta-ketoacyl_synthase"/>
</dbReference>
<evidence type="ECO:0000256" key="1">
    <source>
        <dbReference type="ARBA" id="ARBA00022679"/>
    </source>
</evidence>
<feature type="non-terminal residue" evidence="3">
    <location>
        <position position="1"/>
    </location>
</feature>
<feature type="domain" description="Ketosynthase family 3 (KS3)" evidence="2">
    <location>
        <begin position="1"/>
        <end position="138"/>
    </location>
</feature>
<dbReference type="GO" id="GO:0004315">
    <property type="term" value="F:3-oxoacyl-[acyl-carrier-protein] synthase activity"/>
    <property type="evidence" value="ECO:0007669"/>
    <property type="project" value="TreeGrafter"/>
</dbReference>
<dbReference type="Pfam" id="PF02801">
    <property type="entry name" value="Ketoacyl-synt_C"/>
    <property type="match status" value="1"/>
</dbReference>
<dbReference type="PANTHER" id="PTHR11712:SF336">
    <property type="entry name" value="3-OXOACYL-[ACYL-CARRIER-PROTEIN] SYNTHASE, MITOCHONDRIAL"/>
    <property type="match status" value="1"/>
</dbReference>
<reference evidence="3" key="1">
    <citation type="journal article" date="2014" name="Front. Microbiol.">
        <title>High frequency of phylogenetically diverse reductive dehalogenase-homologous genes in deep subseafloor sedimentary metagenomes.</title>
        <authorList>
            <person name="Kawai M."/>
            <person name="Futagami T."/>
            <person name="Toyoda A."/>
            <person name="Takaki Y."/>
            <person name="Nishi S."/>
            <person name="Hori S."/>
            <person name="Arai W."/>
            <person name="Tsubouchi T."/>
            <person name="Morono Y."/>
            <person name="Uchiyama I."/>
            <person name="Ito T."/>
            <person name="Fujiyama A."/>
            <person name="Inagaki F."/>
            <person name="Takami H."/>
        </authorList>
    </citation>
    <scope>NUCLEOTIDE SEQUENCE</scope>
    <source>
        <strain evidence="3">Expedition CK06-06</strain>
    </source>
</reference>
<evidence type="ECO:0000259" key="2">
    <source>
        <dbReference type="PROSITE" id="PS52004"/>
    </source>
</evidence>
<dbReference type="InterPro" id="IPR016039">
    <property type="entry name" value="Thiolase-like"/>
</dbReference>
<protein>
    <recommendedName>
        <fullName evidence="2">Ketosynthase family 3 (KS3) domain-containing protein</fullName>
    </recommendedName>
</protein>
<proteinExistence type="predicted"/>
<dbReference type="PROSITE" id="PS52004">
    <property type="entry name" value="KS3_2"/>
    <property type="match status" value="1"/>
</dbReference>
<sequence>KLEGAGLLTTMRLAVANAARSLESVDYINAHGPSDVFIDQMETRMIKNAFGPHAYHIPITSIKGATGNPMGCGGVHQFISTALTIQKSVIPPTTNFETPGEDCDLDYVPGKPRMNRVRCALINSHGFGRGNVCMVLEPVL</sequence>
<accession>X1CH74</accession>
<dbReference type="Gene3D" id="3.40.47.10">
    <property type="match status" value="1"/>
</dbReference>
<organism evidence="3">
    <name type="scientific">marine sediment metagenome</name>
    <dbReference type="NCBI Taxonomy" id="412755"/>
    <lineage>
        <taxon>unclassified sequences</taxon>
        <taxon>metagenomes</taxon>
        <taxon>ecological metagenomes</taxon>
    </lineage>
</organism>
<dbReference type="GO" id="GO:0006633">
    <property type="term" value="P:fatty acid biosynthetic process"/>
    <property type="evidence" value="ECO:0007669"/>
    <property type="project" value="TreeGrafter"/>
</dbReference>
<dbReference type="EMBL" id="BART01030824">
    <property type="protein sequence ID" value="GAH07666.1"/>
    <property type="molecule type" value="Genomic_DNA"/>
</dbReference>
<dbReference type="GO" id="GO:0005829">
    <property type="term" value="C:cytosol"/>
    <property type="evidence" value="ECO:0007669"/>
    <property type="project" value="TreeGrafter"/>
</dbReference>
<dbReference type="SUPFAM" id="SSF53901">
    <property type="entry name" value="Thiolase-like"/>
    <property type="match status" value="1"/>
</dbReference>
<dbReference type="InterPro" id="IPR014031">
    <property type="entry name" value="Ketoacyl_synth_C"/>
</dbReference>